<dbReference type="GO" id="GO:0007018">
    <property type="term" value="P:microtubule-based movement"/>
    <property type="evidence" value="ECO:0007669"/>
    <property type="project" value="InterPro"/>
</dbReference>
<keyword evidence="5" id="KW-0206">Cytoskeleton</keyword>
<keyword evidence="4 6" id="KW-0505">Motor protein</keyword>
<feature type="compositionally biased region" description="Polar residues" evidence="7">
    <location>
        <begin position="337"/>
        <end position="347"/>
    </location>
</feature>
<feature type="binding site" evidence="6">
    <location>
        <begin position="537"/>
        <end position="544"/>
    </location>
    <ligand>
        <name>ATP</name>
        <dbReference type="ChEBI" id="CHEBI:30616"/>
    </ligand>
</feature>
<feature type="region of interest" description="Disordered" evidence="7">
    <location>
        <begin position="207"/>
        <end position="394"/>
    </location>
</feature>
<proteinExistence type="inferred from homology"/>
<keyword evidence="10" id="KW-1185">Reference proteome</keyword>
<evidence type="ECO:0000313" key="9">
    <source>
        <dbReference type="EMBL" id="CCO18645.1"/>
    </source>
</evidence>
<evidence type="ECO:0000256" key="4">
    <source>
        <dbReference type="ARBA" id="ARBA00023175"/>
    </source>
</evidence>
<dbReference type="GO" id="GO:0005874">
    <property type="term" value="C:microtubule"/>
    <property type="evidence" value="ECO:0007669"/>
    <property type="project" value="UniProtKB-KW"/>
</dbReference>
<dbReference type="EMBL" id="FO082268">
    <property type="protein sequence ID" value="CCO18645.1"/>
    <property type="molecule type" value="Genomic_DNA"/>
</dbReference>
<evidence type="ECO:0000256" key="2">
    <source>
        <dbReference type="ARBA" id="ARBA00022490"/>
    </source>
</evidence>
<name>K8F1F9_9CHLO</name>
<dbReference type="InterPro" id="IPR001752">
    <property type="entry name" value="Kinesin_motor_dom"/>
</dbReference>
<dbReference type="SUPFAM" id="SSF52540">
    <property type="entry name" value="P-loop containing nucleoside triphosphate hydrolases"/>
    <property type="match status" value="1"/>
</dbReference>
<dbReference type="RefSeq" id="XP_007510300.1">
    <property type="nucleotide sequence ID" value="XM_007510238.1"/>
</dbReference>
<dbReference type="InterPro" id="IPR036961">
    <property type="entry name" value="Kinesin_motor_dom_sf"/>
</dbReference>
<evidence type="ECO:0000256" key="3">
    <source>
        <dbReference type="ARBA" id="ARBA00022701"/>
    </source>
</evidence>
<protein>
    <recommendedName>
        <fullName evidence="8">Kinesin motor domain-containing protein</fullName>
    </recommendedName>
</protein>
<dbReference type="PROSITE" id="PS50067">
    <property type="entry name" value="KINESIN_MOTOR_2"/>
    <property type="match status" value="1"/>
</dbReference>
<dbReference type="Proteomes" id="UP000198341">
    <property type="component" value="Chromosome 11"/>
</dbReference>
<feature type="region of interest" description="Disordered" evidence="7">
    <location>
        <begin position="84"/>
        <end position="140"/>
    </location>
</feature>
<dbReference type="STRING" id="41875.K8F1F9"/>
<dbReference type="Gene3D" id="3.40.850.10">
    <property type="entry name" value="Kinesin motor domain"/>
    <property type="match status" value="1"/>
</dbReference>
<evidence type="ECO:0000256" key="5">
    <source>
        <dbReference type="ARBA" id="ARBA00023212"/>
    </source>
</evidence>
<keyword evidence="6" id="KW-0067">ATP-binding</keyword>
<feature type="domain" description="Kinesin motor" evidence="8">
    <location>
        <begin position="441"/>
        <end position="789"/>
    </location>
</feature>
<dbReference type="SMART" id="SM00129">
    <property type="entry name" value="KISc"/>
    <property type="match status" value="1"/>
</dbReference>
<keyword evidence="6" id="KW-0547">Nucleotide-binding</keyword>
<dbReference type="GeneID" id="19012929"/>
<dbReference type="PANTHER" id="PTHR47971:SF8">
    <property type="entry name" value="KINESIN-LIKE PROTEIN"/>
    <property type="match status" value="1"/>
</dbReference>
<dbReference type="KEGG" id="bpg:Bathy11g02490"/>
<dbReference type="eggNOG" id="KOG0246">
    <property type="taxonomic scope" value="Eukaryota"/>
</dbReference>
<dbReference type="PRINTS" id="PR00380">
    <property type="entry name" value="KINESINHEAVY"/>
</dbReference>
<sequence length="917" mass="102482">MSKTTLRESNAILLTSPREEDADDDQQTTTKTTTTFATLKMTLKNTATTTTNTATISAAEKASLAAKEYALKRQRMRQKAETIRFERMNQERKSAQEKKVREQNERRKALDLTKKREAFLQQKKQEREEREREKEQRRVEEREKMAREAAMWSPRTQNVELGRYAMQVREQQRGRMDATAASPKSPNDVFYDAKESLPVVQKRISIVEKSSVVRNDNKVRSESMVGEEKEEELVRKKTKTLNIASERRRETKSKSPFSSSSGAGGEGVNKSSRRSPLMLSKPPTKKPAFSGSSSLLLKTKKSTPPSASSPSLAPKVKNAMVNAKTGEIKSLRPPTFLASQSNKSTPGVNRVATRTPGSSNSATLVKKKKKMKILTDTPSSGAETEEKEKEEEKSLRQMFDKRESRRIHAKQFKAAVQRWRMKNAKDETFDAMSISSDNTKMISVYARKRPMFERETSKGEFDVVTVSASKSNEIVVHNCQMHADLKRMFVKHGTFSLHGQAFDEDVEEIEVYETAVKPLVENVIEKDGGSAALFMFGQTGSGKTHTMSNIELNAFKSLFSSGNGVEKVCVQYFEIQGKKCFDLLGAERNEVVLKEIFETNRMAKCNSKDKQANMEVELINATSVACFSAKDVEICVKEGVSRRTVSATQCNAQSSRSHAVLRLTVYKVPSSSSSILTSERRLTLVDCAGSERKEDNVHHDAKQREETAAINASLYALKECARFRKLRADAKDPSSIHVPYRNSPLTKVLAECFVSDVAKMAVIGTVSPASIDTEHTAMTLKTIVQIGGDSCEIDTNSNSTKSSCYKESREDVERTLEIEVSKLTGEKTVVKKDVARRIPPVKWKRDELERWIQTTKNGAFKHAKVPTTIAGRELVRMQPAALSNMFGGDASMGKKLHESIRAEIQKCSVKTGSGNGN</sequence>
<reference evidence="9 10" key="1">
    <citation type="submission" date="2011-10" db="EMBL/GenBank/DDBJ databases">
        <authorList>
            <person name="Genoscope - CEA"/>
        </authorList>
    </citation>
    <scope>NUCLEOTIDE SEQUENCE [LARGE SCALE GENOMIC DNA]</scope>
    <source>
        <strain evidence="9 10">RCC 1105</strain>
    </source>
</reference>
<evidence type="ECO:0000256" key="6">
    <source>
        <dbReference type="PROSITE-ProRule" id="PRU00283"/>
    </source>
</evidence>
<accession>K8F1F9</accession>
<dbReference type="GO" id="GO:0003777">
    <property type="term" value="F:microtubule motor activity"/>
    <property type="evidence" value="ECO:0007669"/>
    <property type="project" value="InterPro"/>
</dbReference>
<dbReference type="Pfam" id="PF00225">
    <property type="entry name" value="Kinesin"/>
    <property type="match status" value="1"/>
</dbReference>
<feature type="compositionally biased region" description="Low complexity" evidence="7">
    <location>
        <begin position="292"/>
        <end position="315"/>
    </location>
</feature>
<feature type="region of interest" description="Disordered" evidence="7">
    <location>
        <begin position="1"/>
        <end position="30"/>
    </location>
</feature>
<keyword evidence="2" id="KW-0963">Cytoplasm</keyword>
<feature type="compositionally biased region" description="Basic and acidic residues" evidence="7">
    <location>
        <begin position="384"/>
        <end position="394"/>
    </location>
</feature>
<evidence type="ECO:0000256" key="7">
    <source>
        <dbReference type="SAM" id="MobiDB-lite"/>
    </source>
</evidence>
<evidence type="ECO:0000313" key="10">
    <source>
        <dbReference type="Proteomes" id="UP000198341"/>
    </source>
</evidence>
<comment type="similarity">
    <text evidence="6">Belongs to the TRAFAC class myosin-kinesin ATPase superfamily. Kinesin family.</text>
</comment>
<dbReference type="InterPro" id="IPR027640">
    <property type="entry name" value="Kinesin-like_fam"/>
</dbReference>
<keyword evidence="3" id="KW-0493">Microtubule</keyword>
<dbReference type="GO" id="GO:0008017">
    <property type="term" value="F:microtubule binding"/>
    <property type="evidence" value="ECO:0007669"/>
    <property type="project" value="InterPro"/>
</dbReference>
<gene>
    <name evidence="9" type="ordered locus">Bathy11g02490</name>
</gene>
<dbReference type="OrthoDB" id="3176171at2759"/>
<evidence type="ECO:0000256" key="1">
    <source>
        <dbReference type="ARBA" id="ARBA00004245"/>
    </source>
</evidence>
<dbReference type="GO" id="GO:0005524">
    <property type="term" value="F:ATP binding"/>
    <property type="evidence" value="ECO:0007669"/>
    <property type="project" value="UniProtKB-UniRule"/>
</dbReference>
<feature type="region of interest" description="Disordered" evidence="7">
    <location>
        <begin position="170"/>
        <end position="190"/>
    </location>
</feature>
<evidence type="ECO:0000259" key="8">
    <source>
        <dbReference type="PROSITE" id="PS50067"/>
    </source>
</evidence>
<dbReference type="PANTHER" id="PTHR47971">
    <property type="entry name" value="KINESIN-RELATED PROTEIN 6"/>
    <property type="match status" value="1"/>
</dbReference>
<dbReference type="GO" id="GO:0007019">
    <property type="term" value="P:microtubule depolymerization"/>
    <property type="evidence" value="ECO:0007669"/>
    <property type="project" value="TreeGrafter"/>
</dbReference>
<dbReference type="AlphaFoldDB" id="K8F1F9"/>
<dbReference type="InterPro" id="IPR027417">
    <property type="entry name" value="P-loop_NTPase"/>
</dbReference>
<comment type="subcellular location">
    <subcellularLocation>
        <location evidence="1">Cytoplasm</location>
        <location evidence="1">Cytoskeleton</location>
    </subcellularLocation>
</comment>
<organism evidence="9 10">
    <name type="scientific">Bathycoccus prasinos</name>
    <dbReference type="NCBI Taxonomy" id="41875"/>
    <lineage>
        <taxon>Eukaryota</taxon>
        <taxon>Viridiplantae</taxon>
        <taxon>Chlorophyta</taxon>
        <taxon>Mamiellophyceae</taxon>
        <taxon>Mamiellales</taxon>
        <taxon>Bathycoccaceae</taxon>
        <taxon>Bathycoccus</taxon>
    </lineage>
</organism>